<evidence type="ECO:0000256" key="1">
    <source>
        <dbReference type="SAM" id="SignalP"/>
    </source>
</evidence>
<feature type="signal peptide" evidence="1">
    <location>
        <begin position="1"/>
        <end position="25"/>
    </location>
</feature>
<keyword evidence="1" id="KW-0732">Signal</keyword>
<dbReference type="EMBL" id="NVOR01000022">
    <property type="protein sequence ID" value="PED82977.1"/>
    <property type="molecule type" value="Genomic_DNA"/>
</dbReference>
<comment type="caution">
    <text evidence="2">The sequence shown here is derived from an EMBL/GenBank/DDBJ whole genome shotgun (WGS) entry which is preliminary data.</text>
</comment>
<dbReference type="RefSeq" id="WP_097898902.1">
    <property type="nucleotide sequence ID" value="NZ_NVOR01000022.1"/>
</dbReference>
<dbReference type="Gene3D" id="2.60.40.2870">
    <property type="match status" value="1"/>
</dbReference>
<accession>A0AA91ZU26</accession>
<sequence>MKKLFSLLAMVFAIALTALPTSSHAAPAPPLEFVRIQAIGEDPNNLKAVDINKESINMPRPQGDKMYVQVLIKGTQYSSYAKIISGGFDYMENSYREEDRMKVYKDIYLMEYGSTVGHLITYEIPVGNFAYGGMQEVIFKAKDIRNTSIEKSHKIIAWVK</sequence>
<dbReference type="AlphaFoldDB" id="A0AA91ZU26"/>
<feature type="chain" id="PRO_5041652416" description="DUF4879 domain-containing protein" evidence="1">
    <location>
        <begin position="26"/>
        <end position="160"/>
    </location>
</feature>
<evidence type="ECO:0000313" key="2">
    <source>
        <dbReference type="EMBL" id="PED82977.1"/>
    </source>
</evidence>
<gene>
    <name evidence="2" type="ORF">CON65_08915</name>
</gene>
<organism evidence="2 3">
    <name type="scientific">Bacillus pseudomycoides</name>
    <dbReference type="NCBI Taxonomy" id="64104"/>
    <lineage>
        <taxon>Bacteria</taxon>
        <taxon>Bacillati</taxon>
        <taxon>Bacillota</taxon>
        <taxon>Bacilli</taxon>
        <taxon>Bacillales</taxon>
        <taxon>Bacillaceae</taxon>
        <taxon>Bacillus</taxon>
        <taxon>Bacillus cereus group</taxon>
    </lineage>
</organism>
<dbReference type="Proteomes" id="UP000221020">
    <property type="component" value="Unassembled WGS sequence"/>
</dbReference>
<proteinExistence type="predicted"/>
<protein>
    <recommendedName>
        <fullName evidence="4">DUF4879 domain-containing protein</fullName>
    </recommendedName>
</protein>
<reference evidence="2 3" key="1">
    <citation type="submission" date="2017-09" db="EMBL/GenBank/DDBJ databases">
        <title>Large-scale bioinformatics analysis of Bacillus genomes uncovers conserved roles of natural products in bacterial physiology.</title>
        <authorList>
            <consortium name="Agbiome Team Llc"/>
            <person name="Bleich R.M."/>
            <person name="Grubbs K.J."/>
            <person name="Santa Maria K.C."/>
            <person name="Allen S.E."/>
            <person name="Farag S."/>
            <person name="Shank E.A."/>
            <person name="Bowers A."/>
        </authorList>
    </citation>
    <scope>NUCLEOTIDE SEQUENCE [LARGE SCALE GENOMIC DNA]</scope>
    <source>
        <strain evidence="2 3">AFS092012</strain>
    </source>
</reference>
<evidence type="ECO:0008006" key="4">
    <source>
        <dbReference type="Google" id="ProtNLM"/>
    </source>
</evidence>
<name>A0AA91ZU26_9BACI</name>
<evidence type="ECO:0000313" key="3">
    <source>
        <dbReference type="Proteomes" id="UP000221020"/>
    </source>
</evidence>